<dbReference type="AlphaFoldDB" id="A0A7J6V7X9"/>
<sequence length="188" mass="20586">EEDSEGATPDNQAVVLDIGKSATITSKLVSAAPQAISNSVDIQKDTFLPRRVEIEENIVDLTVNVKPVDENHEDIPSHDDKPDESDGSQEDSQDEAIMKEDLHLALVPHASTQEGNLSLETDFPLSLLLMEGTESYEEKEDHEVTYGSDSELLKKNKKSIPPLSMQTRSRVGGLSSSSKKGFQCCKDC</sequence>
<organism evidence="2 3">
    <name type="scientific">Thalictrum thalictroides</name>
    <name type="common">Rue-anemone</name>
    <name type="synonym">Anemone thalictroides</name>
    <dbReference type="NCBI Taxonomy" id="46969"/>
    <lineage>
        <taxon>Eukaryota</taxon>
        <taxon>Viridiplantae</taxon>
        <taxon>Streptophyta</taxon>
        <taxon>Embryophyta</taxon>
        <taxon>Tracheophyta</taxon>
        <taxon>Spermatophyta</taxon>
        <taxon>Magnoliopsida</taxon>
        <taxon>Ranunculales</taxon>
        <taxon>Ranunculaceae</taxon>
        <taxon>Thalictroideae</taxon>
        <taxon>Thalictrum</taxon>
    </lineage>
</organism>
<feature type="non-terminal residue" evidence="2">
    <location>
        <position position="1"/>
    </location>
</feature>
<evidence type="ECO:0000256" key="1">
    <source>
        <dbReference type="SAM" id="MobiDB-lite"/>
    </source>
</evidence>
<accession>A0A7J6V7X9</accession>
<feature type="compositionally biased region" description="Basic and acidic residues" evidence="1">
    <location>
        <begin position="67"/>
        <end position="81"/>
    </location>
</feature>
<evidence type="ECO:0000313" key="2">
    <source>
        <dbReference type="EMBL" id="KAF5181053.1"/>
    </source>
</evidence>
<keyword evidence="3" id="KW-1185">Reference proteome</keyword>
<feature type="compositionally biased region" description="Acidic residues" evidence="1">
    <location>
        <begin position="82"/>
        <end position="94"/>
    </location>
</feature>
<feature type="compositionally biased region" description="Polar residues" evidence="1">
    <location>
        <begin position="164"/>
        <end position="180"/>
    </location>
</feature>
<proteinExistence type="predicted"/>
<feature type="region of interest" description="Disordered" evidence="1">
    <location>
        <begin position="134"/>
        <end position="188"/>
    </location>
</feature>
<comment type="caution">
    <text evidence="2">The sequence shown here is derived from an EMBL/GenBank/DDBJ whole genome shotgun (WGS) entry which is preliminary data.</text>
</comment>
<protein>
    <submittedName>
        <fullName evidence="2">Uncharacterized protein</fullName>
    </submittedName>
</protein>
<dbReference type="Proteomes" id="UP000554482">
    <property type="component" value="Unassembled WGS sequence"/>
</dbReference>
<reference evidence="2 3" key="1">
    <citation type="submission" date="2020-06" db="EMBL/GenBank/DDBJ databases">
        <title>Transcriptomic and genomic resources for Thalictrum thalictroides and T. hernandezii: Facilitating candidate gene discovery in an emerging model plant lineage.</title>
        <authorList>
            <person name="Arias T."/>
            <person name="Riano-Pachon D.M."/>
            <person name="Di Stilio V.S."/>
        </authorList>
    </citation>
    <scope>NUCLEOTIDE SEQUENCE [LARGE SCALE GENOMIC DNA]</scope>
    <source>
        <strain evidence="3">cv. WT478/WT964</strain>
        <tissue evidence="2">Leaves</tissue>
    </source>
</reference>
<name>A0A7J6V7X9_THATH</name>
<feature type="region of interest" description="Disordered" evidence="1">
    <location>
        <begin position="63"/>
        <end position="100"/>
    </location>
</feature>
<gene>
    <name evidence="2" type="ORF">FRX31_029360</name>
</gene>
<evidence type="ECO:0000313" key="3">
    <source>
        <dbReference type="Proteomes" id="UP000554482"/>
    </source>
</evidence>
<dbReference type="EMBL" id="JABWDY010036621">
    <property type="protein sequence ID" value="KAF5181053.1"/>
    <property type="molecule type" value="Genomic_DNA"/>
</dbReference>